<dbReference type="eggNOG" id="KOG0192">
    <property type="taxonomic scope" value="Eukaryota"/>
</dbReference>
<dbReference type="STRING" id="554065.E1ZJM9"/>
<dbReference type="PANTHER" id="PTHR23257">
    <property type="entry name" value="SERINE-THREONINE PROTEIN KINASE"/>
    <property type="match status" value="1"/>
</dbReference>
<gene>
    <name evidence="2" type="ORF">CHLNCDRAFT_13716</name>
</gene>
<dbReference type="InterPro" id="IPR008271">
    <property type="entry name" value="Ser/Thr_kinase_AS"/>
</dbReference>
<feature type="domain" description="Protein kinase" evidence="1">
    <location>
        <begin position="1"/>
        <end position="146"/>
    </location>
</feature>
<dbReference type="KEGG" id="cvr:CHLNCDRAFT_13716"/>
<proteinExistence type="predicted"/>
<dbReference type="EMBL" id="GL433849">
    <property type="protein sequence ID" value="EFN53893.1"/>
    <property type="molecule type" value="Genomic_DNA"/>
</dbReference>
<evidence type="ECO:0000259" key="1">
    <source>
        <dbReference type="PROSITE" id="PS50011"/>
    </source>
</evidence>
<evidence type="ECO:0000313" key="2">
    <source>
        <dbReference type="EMBL" id="EFN53893.1"/>
    </source>
</evidence>
<dbReference type="Pfam" id="PF07714">
    <property type="entry name" value="PK_Tyr_Ser-Thr"/>
    <property type="match status" value="1"/>
</dbReference>
<dbReference type="PROSITE" id="PS00108">
    <property type="entry name" value="PROTEIN_KINASE_ST"/>
    <property type="match status" value="1"/>
</dbReference>
<dbReference type="SMART" id="SM00220">
    <property type="entry name" value="S_TKc"/>
    <property type="match status" value="1"/>
</dbReference>
<dbReference type="InterPro" id="IPR001245">
    <property type="entry name" value="Ser-Thr/Tyr_kinase_cat_dom"/>
</dbReference>
<dbReference type="Gene3D" id="1.10.510.10">
    <property type="entry name" value="Transferase(Phosphotransferase) domain 1"/>
    <property type="match status" value="1"/>
</dbReference>
<dbReference type="SUPFAM" id="SSF56112">
    <property type="entry name" value="Protein kinase-like (PK-like)"/>
    <property type="match status" value="1"/>
</dbReference>
<keyword evidence="3" id="KW-1185">Reference proteome</keyword>
<dbReference type="InterPro" id="IPR000719">
    <property type="entry name" value="Prot_kinase_dom"/>
</dbReference>
<name>E1ZJM9_CHLVA</name>
<dbReference type="InterPro" id="IPR011009">
    <property type="entry name" value="Kinase-like_dom_sf"/>
</dbReference>
<dbReference type="InParanoid" id="E1ZJM9"/>
<feature type="non-terminal residue" evidence="2">
    <location>
        <position position="1"/>
    </location>
</feature>
<dbReference type="Proteomes" id="UP000008141">
    <property type="component" value="Unassembled WGS sequence"/>
</dbReference>
<protein>
    <recommendedName>
        <fullName evidence="1">Protein kinase domain-containing protein</fullName>
    </recommendedName>
</protein>
<reference evidence="2 3" key="1">
    <citation type="journal article" date="2010" name="Plant Cell">
        <title>The Chlorella variabilis NC64A genome reveals adaptation to photosymbiosis, coevolution with viruses, and cryptic sex.</title>
        <authorList>
            <person name="Blanc G."/>
            <person name="Duncan G."/>
            <person name="Agarkova I."/>
            <person name="Borodovsky M."/>
            <person name="Gurnon J."/>
            <person name="Kuo A."/>
            <person name="Lindquist E."/>
            <person name="Lucas S."/>
            <person name="Pangilinan J."/>
            <person name="Polle J."/>
            <person name="Salamov A."/>
            <person name="Terry A."/>
            <person name="Yamada T."/>
            <person name="Dunigan D.D."/>
            <person name="Grigoriev I.V."/>
            <person name="Claverie J.M."/>
            <person name="Van Etten J.L."/>
        </authorList>
    </citation>
    <scope>NUCLEOTIDE SEQUENCE [LARGE SCALE GENOMIC DNA]</scope>
    <source>
        <strain evidence="2 3">NC64A</strain>
    </source>
</reference>
<dbReference type="AlphaFoldDB" id="E1ZJM9"/>
<dbReference type="GeneID" id="17353403"/>
<dbReference type="OrthoDB" id="543893at2759"/>
<dbReference type="GO" id="GO:0005524">
    <property type="term" value="F:ATP binding"/>
    <property type="evidence" value="ECO:0007669"/>
    <property type="project" value="InterPro"/>
</dbReference>
<dbReference type="GO" id="GO:0007165">
    <property type="term" value="P:signal transduction"/>
    <property type="evidence" value="ECO:0007669"/>
    <property type="project" value="TreeGrafter"/>
</dbReference>
<dbReference type="RefSeq" id="XP_005845995.1">
    <property type="nucleotide sequence ID" value="XM_005845933.1"/>
</dbReference>
<feature type="non-terminal residue" evidence="2">
    <location>
        <position position="147"/>
    </location>
</feature>
<accession>E1ZJM9</accession>
<sequence length="147" mass="16506">ARGLLYLHRRSPPIIHRDVKSPNILVDQHWRAKIADFNLSKILGAAGDTEGPTNPIWLAPEIALNDAEATAASDVYSFGMVLYELLTWKLPWEGYNAFQVRPGLRHQGCSEPGLSLLFSNLPECWAEEPGNRPTFDDIVPRLNDMLK</sequence>
<organism evidence="3">
    <name type="scientific">Chlorella variabilis</name>
    <name type="common">Green alga</name>
    <dbReference type="NCBI Taxonomy" id="554065"/>
    <lineage>
        <taxon>Eukaryota</taxon>
        <taxon>Viridiplantae</taxon>
        <taxon>Chlorophyta</taxon>
        <taxon>core chlorophytes</taxon>
        <taxon>Trebouxiophyceae</taxon>
        <taxon>Chlorellales</taxon>
        <taxon>Chlorellaceae</taxon>
        <taxon>Chlorella clade</taxon>
        <taxon>Chlorella</taxon>
    </lineage>
</organism>
<dbReference type="InterPro" id="IPR050167">
    <property type="entry name" value="Ser_Thr_protein_kinase"/>
</dbReference>
<dbReference type="GO" id="GO:0005737">
    <property type="term" value="C:cytoplasm"/>
    <property type="evidence" value="ECO:0007669"/>
    <property type="project" value="TreeGrafter"/>
</dbReference>
<dbReference type="GO" id="GO:0004672">
    <property type="term" value="F:protein kinase activity"/>
    <property type="evidence" value="ECO:0007669"/>
    <property type="project" value="InterPro"/>
</dbReference>
<dbReference type="PROSITE" id="PS50011">
    <property type="entry name" value="PROTEIN_KINASE_DOM"/>
    <property type="match status" value="1"/>
</dbReference>
<evidence type="ECO:0000313" key="3">
    <source>
        <dbReference type="Proteomes" id="UP000008141"/>
    </source>
</evidence>